<keyword evidence="1" id="KW-0472">Membrane</keyword>
<comment type="caution">
    <text evidence="2">The sequence shown here is derived from an EMBL/GenBank/DDBJ whole genome shotgun (WGS) entry which is preliminary data.</text>
</comment>
<name>A0ABD0JC60_9CAEN</name>
<proteinExistence type="predicted"/>
<organism evidence="2 3">
    <name type="scientific">Batillaria attramentaria</name>
    <dbReference type="NCBI Taxonomy" id="370345"/>
    <lineage>
        <taxon>Eukaryota</taxon>
        <taxon>Metazoa</taxon>
        <taxon>Spiralia</taxon>
        <taxon>Lophotrochozoa</taxon>
        <taxon>Mollusca</taxon>
        <taxon>Gastropoda</taxon>
        <taxon>Caenogastropoda</taxon>
        <taxon>Sorbeoconcha</taxon>
        <taxon>Cerithioidea</taxon>
        <taxon>Batillariidae</taxon>
        <taxon>Batillaria</taxon>
    </lineage>
</organism>
<evidence type="ECO:0000313" key="2">
    <source>
        <dbReference type="EMBL" id="KAK7469631.1"/>
    </source>
</evidence>
<accession>A0ABD0JC60</accession>
<feature type="transmembrane region" description="Helical" evidence="1">
    <location>
        <begin position="20"/>
        <end position="42"/>
    </location>
</feature>
<keyword evidence="1" id="KW-1133">Transmembrane helix</keyword>
<gene>
    <name evidence="2" type="ORF">BaRGS_00036360</name>
</gene>
<sequence length="53" mass="5198">LMMRLTAGVAAVVGKTAGLPVTAVIVGSACALVVMAMGGLGAREAIRTLLRGC</sequence>
<evidence type="ECO:0000256" key="1">
    <source>
        <dbReference type="SAM" id="Phobius"/>
    </source>
</evidence>
<dbReference type="EMBL" id="JACVVK020000510">
    <property type="protein sequence ID" value="KAK7469631.1"/>
    <property type="molecule type" value="Genomic_DNA"/>
</dbReference>
<dbReference type="Proteomes" id="UP001519460">
    <property type="component" value="Unassembled WGS sequence"/>
</dbReference>
<keyword evidence="3" id="KW-1185">Reference proteome</keyword>
<feature type="non-terminal residue" evidence="2">
    <location>
        <position position="1"/>
    </location>
</feature>
<dbReference type="AlphaFoldDB" id="A0ABD0JC60"/>
<evidence type="ECO:0000313" key="3">
    <source>
        <dbReference type="Proteomes" id="UP001519460"/>
    </source>
</evidence>
<protein>
    <submittedName>
        <fullName evidence="2">Uncharacterized protein</fullName>
    </submittedName>
</protein>
<reference evidence="2 3" key="1">
    <citation type="journal article" date="2023" name="Sci. Data">
        <title>Genome assembly of the Korean intertidal mud-creeper Batillaria attramentaria.</title>
        <authorList>
            <person name="Patra A.K."/>
            <person name="Ho P.T."/>
            <person name="Jun S."/>
            <person name="Lee S.J."/>
            <person name="Kim Y."/>
            <person name="Won Y.J."/>
        </authorList>
    </citation>
    <scope>NUCLEOTIDE SEQUENCE [LARGE SCALE GENOMIC DNA]</scope>
    <source>
        <strain evidence="2">Wonlab-2016</strain>
    </source>
</reference>
<keyword evidence="1" id="KW-0812">Transmembrane</keyword>